<accession>A0A8J9ZJI3</accession>
<reference evidence="4" key="1">
    <citation type="submission" date="2022-01" db="EMBL/GenBank/DDBJ databases">
        <authorList>
            <person name="Braso-Vives M."/>
        </authorList>
    </citation>
    <scope>NUCLEOTIDE SEQUENCE</scope>
</reference>
<organism evidence="4 5">
    <name type="scientific">Branchiostoma lanceolatum</name>
    <name type="common">Common lancelet</name>
    <name type="synonym">Amphioxus lanceolatum</name>
    <dbReference type="NCBI Taxonomy" id="7740"/>
    <lineage>
        <taxon>Eukaryota</taxon>
        <taxon>Metazoa</taxon>
        <taxon>Chordata</taxon>
        <taxon>Cephalochordata</taxon>
        <taxon>Leptocardii</taxon>
        <taxon>Amphioxiformes</taxon>
        <taxon>Branchiostomatidae</taxon>
        <taxon>Branchiostoma</taxon>
    </lineage>
</organism>
<evidence type="ECO:0000259" key="2">
    <source>
        <dbReference type="Pfam" id="PF05699"/>
    </source>
</evidence>
<proteinExistence type="predicted"/>
<dbReference type="Pfam" id="PF14291">
    <property type="entry name" value="DUF4371"/>
    <property type="match status" value="1"/>
</dbReference>
<evidence type="ECO:0000313" key="4">
    <source>
        <dbReference type="EMBL" id="CAH1254781.1"/>
    </source>
</evidence>
<dbReference type="Proteomes" id="UP000838412">
    <property type="component" value="Chromosome 2"/>
</dbReference>
<dbReference type="SUPFAM" id="SSF53098">
    <property type="entry name" value="Ribonuclease H-like"/>
    <property type="match status" value="2"/>
</dbReference>
<dbReference type="GO" id="GO:0046983">
    <property type="term" value="F:protein dimerization activity"/>
    <property type="evidence" value="ECO:0007669"/>
    <property type="project" value="InterPro"/>
</dbReference>
<evidence type="ECO:0000259" key="3">
    <source>
        <dbReference type="Pfam" id="PF14291"/>
    </source>
</evidence>
<dbReference type="PANTHER" id="PTHR45749:SF21">
    <property type="entry name" value="DUF4371 DOMAIN-CONTAINING PROTEIN"/>
    <property type="match status" value="1"/>
</dbReference>
<dbReference type="AlphaFoldDB" id="A0A8J9ZJI3"/>
<protein>
    <submittedName>
        <fullName evidence="4">ZMYM1 protein</fullName>
    </submittedName>
</protein>
<sequence>MVQSVKVLATPVSFPATLKSSETEKAQSTSSTPPETEMVKAQSTSSTPPETEMKKAQSTASTPPETEMVKAQSTSSTPPETEMEKAQSTASTPPETEMEKAQSTASTPPETEMEKAQLTTSESSETEERQSATSKSADCDCKGCAATGPTAFQPKDDAVLSAFKRGGRRFLSDWYEDREWITLCTKQNKVFCAPCRYAKQNKLITFSGHKENAFTTTGFNNYKKGPEKFDTHEGSDAHGEAVMKCTALTGQSIANDPAWFALIADEATDVACNEQLNISVRYVDYDYNVHEDSLGLYRLTSTDAATITAAIKDTLLRTGLPLKLCRGQAYDGAANMKGHRSGVATRIKTEEPAAVPVHCWAHSLNLCLQDTCRQIAVLRDALDLAREIDRLINYSPKRKTLFNINQQASGDETPSSIKPLCPTRWTVRTAAIESILSNYTTLMDTMQEVNATTRDEYGLKAGGVLAALEKFNTLFALRLGQLLFSSAEEVSTTLQTKDLSVQEAVGSVESLKTYYRRQRKEEAFDSFYMLTEQAARELNIGEPTLPRYRRQPRRLDDGSEPHRPAGPKEFYRQVYFQACDLLTGELMERFDQEFLKPVVAMERVLINAANGNDVSNHVDEVMTSVFGKDLDRPKLTRHLAMLQDVIHQALPEVKKVTSIRTICSAMSTDAHRVTFSQTHKLLRLYLTVPITSATSERAFSSLKRLLTYLRSTMTEQRLNNCMLPHVHKDIVDDMDLNAIATEFVSLNQERMRYFGK</sequence>
<dbReference type="OrthoDB" id="10046160at2759"/>
<feature type="domain" description="HAT C-terminal dimerisation" evidence="2">
    <location>
        <begin position="674"/>
        <end position="724"/>
    </location>
</feature>
<feature type="region of interest" description="Disordered" evidence="1">
    <location>
        <begin position="1"/>
        <end position="139"/>
    </location>
</feature>
<name>A0A8J9ZJI3_BRALA</name>
<evidence type="ECO:0000313" key="5">
    <source>
        <dbReference type="Proteomes" id="UP000838412"/>
    </source>
</evidence>
<dbReference type="InterPro" id="IPR025398">
    <property type="entry name" value="DUF4371"/>
</dbReference>
<feature type="region of interest" description="Disordered" evidence="1">
    <location>
        <begin position="542"/>
        <end position="566"/>
    </location>
</feature>
<dbReference type="PANTHER" id="PTHR45749">
    <property type="match status" value="1"/>
</dbReference>
<feature type="domain" description="DUF4371" evidence="3">
    <location>
        <begin position="257"/>
        <end position="340"/>
    </location>
</feature>
<dbReference type="Pfam" id="PF05699">
    <property type="entry name" value="Dimer_Tnp_hAT"/>
    <property type="match status" value="1"/>
</dbReference>
<dbReference type="InterPro" id="IPR012337">
    <property type="entry name" value="RNaseH-like_sf"/>
</dbReference>
<dbReference type="InterPro" id="IPR008906">
    <property type="entry name" value="HATC_C_dom"/>
</dbReference>
<dbReference type="EMBL" id="OV696687">
    <property type="protein sequence ID" value="CAH1254781.1"/>
    <property type="molecule type" value="Genomic_DNA"/>
</dbReference>
<gene>
    <name evidence="4" type="primary">ZMYM1</name>
    <name evidence="4" type="ORF">BLAG_LOCUS14057</name>
</gene>
<keyword evidence="5" id="KW-1185">Reference proteome</keyword>
<feature type="compositionally biased region" description="Basic and acidic residues" evidence="1">
    <location>
        <begin position="553"/>
        <end position="563"/>
    </location>
</feature>
<evidence type="ECO:0000256" key="1">
    <source>
        <dbReference type="SAM" id="MobiDB-lite"/>
    </source>
</evidence>